<keyword evidence="4" id="KW-1185">Reference proteome</keyword>
<feature type="transmembrane region" description="Helical" evidence="1">
    <location>
        <begin position="458"/>
        <end position="481"/>
    </location>
</feature>
<dbReference type="Pfam" id="PF01757">
    <property type="entry name" value="Acyl_transf_3"/>
    <property type="match status" value="1"/>
</dbReference>
<dbReference type="SMART" id="SM00703">
    <property type="entry name" value="NRF"/>
    <property type="match status" value="1"/>
</dbReference>
<accession>A0A8J2MM80</accession>
<dbReference type="InterPro" id="IPR002656">
    <property type="entry name" value="Acyl_transf_3_dom"/>
</dbReference>
<feature type="transmembrane region" description="Helical" evidence="1">
    <location>
        <begin position="501"/>
        <end position="519"/>
    </location>
</feature>
<feature type="transmembrane region" description="Helical" evidence="1">
    <location>
        <begin position="370"/>
        <end position="391"/>
    </location>
</feature>
<reference evidence="3" key="1">
    <citation type="submission" date="2021-04" db="EMBL/GenBank/DDBJ databases">
        <authorList>
            <person name="Chebbi M.A.C M."/>
        </authorList>
    </citation>
    <scope>NUCLEOTIDE SEQUENCE</scope>
</reference>
<keyword evidence="1" id="KW-1133">Transmembrane helix</keyword>
<dbReference type="AlphaFoldDB" id="A0A8J2MM80"/>
<dbReference type="PANTHER" id="PTHR11161:SF72">
    <property type="entry name" value="FI21449P1"/>
    <property type="match status" value="1"/>
</dbReference>
<evidence type="ECO:0000313" key="3">
    <source>
        <dbReference type="EMBL" id="CAG5095629.1"/>
    </source>
</evidence>
<feature type="transmembrane region" description="Helical" evidence="1">
    <location>
        <begin position="431"/>
        <end position="451"/>
    </location>
</feature>
<feature type="transmembrane region" description="Helical" evidence="1">
    <location>
        <begin position="531"/>
        <end position="551"/>
    </location>
</feature>
<evidence type="ECO:0000313" key="4">
    <source>
        <dbReference type="Proteomes" id="UP000786811"/>
    </source>
</evidence>
<proteinExistence type="predicted"/>
<feature type="transmembrane region" description="Helical" evidence="1">
    <location>
        <begin position="317"/>
        <end position="341"/>
    </location>
</feature>
<evidence type="ECO:0000256" key="1">
    <source>
        <dbReference type="SAM" id="Phobius"/>
    </source>
</evidence>
<dbReference type="OrthoDB" id="207378at2759"/>
<keyword evidence="1" id="KW-0812">Transmembrane</keyword>
<evidence type="ECO:0000259" key="2">
    <source>
        <dbReference type="SMART" id="SM00703"/>
    </source>
</evidence>
<feature type="transmembrane region" description="Helical" evidence="1">
    <location>
        <begin position="563"/>
        <end position="584"/>
    </location>
</feature>
<dbReference type="Proteomes" id="UP000786811">
    <property type="component" value="Unassembled WGS sequence"/>
</dbReference>
<feature type="transmembrane region" description="Helical" evidence="1">
    <location>
        <begin position="636"/>
        <end position="665"/>
    </location>
</feature>
<dbReference type="EMBL" id="CAJNRD030001121">
    <property type="protein sequence ID" value="CAG5095629.1"/>
    <property type="molecule type" value="Genomic_DNA"/>
</dbReference>
<feature type="domain" description="Nose resistant-to-fluoxetine protein N-terminal" evidence="2">
    <location>
        <begin position="51"/>
        <end position="188"/>
    </location>
</feature>
<dbReference type="InterPro" id="IPR052728">
    <property type="entry name" value="O2_lipid_transport_reg"/>
</dbReference>
<protein>
    <submittedName>
        <fullName evidence="3">Similar to nrf-6: Nose resistant to fluoxetine protein 6 (Caenorhabditis elegans)</fullName>
    </submittedName>
</protein>
<comment type="caution">
    <text evidence="3">The sequence shown here is derived from an EMBL/GenBank/DDBJ whole genome shotgun (WGS) entry which is preliminary data.</text>
</comment>
<sequence>MDRARISTHLLRSPQIRVLDLHFEFDNSTPGDAIDLLIHSNTTLNAFLLTKLEHLDSFDGVSRVRRYCIILDSSGEPKSGFIYGNNFWLGSKSQCLDLENTKPLELDPVFLKSVSKYRNIDEEFPPFHLNYFIAHFYHNSTHQYQCRLRNEDLISLGLCLPASCSSDQLSRILEKMFEAKILAVGNLYSADYRLHSVRGITIILAIIGTFYDCIVHQKRLELIKSSKKIANNSDVKSTSVLQQNFLGQILLCFSVHTNTKQIFDTKESIKDVIPSLFGLRSLEMIYVCMLHTIIYAPDFLDNRVAMLRLTEGFVNQIFANGHISVDTFFCLSGFSISWAFFGKKVNVYSGAKSFRHFPWRKFFDLTLKRIIRMAPVYFMIIGITGMIFGWYNANSSFVIAENPYHNCNKYWWRNALFINNLFPWNELCMTWSWYVPCDIQFFIIGTFLLLLSEIHFYASAFLLMALLVISVIVNGLISYGYGYTATIEQMFLQPEILYSSPWMRIGPYLVGIIAGYVLRSLNGKLDLSTKILCLLWIVGSSCNISVLFGLYQRNFSPMSAAMYVAFGRIVWALGIAWIVIACHTNNAGFINKILSLKIWNPLCKLTYSAYLLNPLVTLSVAMTSESSMHLDNFRCFIYFLGLTAFTIFSAFIATILIETPCNLLFQLPNKLRKKRSVIIAARYDGKSFFKLVD</sequence>
<dbReference type="Pfam" id="PF20146">
    <property type="entry name" value="NRF"/>
    <property type="match status" value="1"/>
</dbReference>
<gene>
    <name evidence="3" type="ORF">HICCMSTLAB_LOCUS7804</name>
</gene>
<dbReference type="GO" id="GO:0016747">
    <property type="term" value="F:acyltransferase activity, transferring groups other than amino-acyl groups"/>
    <property type="evidence" value="ECO:0007669"/>
    <property type="project" value="InterPro"/>
</dbReference>
<name>A0A8J2MM80_COTCN</name>
<dbReference type="InterPro" id="IPR006621">
    <property type="entry name" value="Nose-resist-to-fluoxetine_N"/>
</dbReference>
<dbReference type="PANTHER" id="PTHR11161">
    <property type="entry name" value="O-ACYLTRANSFERASE"/>
    <property type="match status" value="1"/>
</dbReference>
<organism evidence="3 4">
    <name type="scientific">Cotesia congregata</name>
    <name type="common">Parasitoid wasp</name>
    <name type="synonym">Apanteles congregatus</name>
    <dbReference type="NCBI Taxonomy" id="51543"/>
    <lineage>
        <taxon>Eukaryota</taxon>
        <taxon>Metazoa</taxon>
        <taxon>Ecdysozoa</taxon>
        <taxon>Arthropoda</taxon>
        <taxon>Hexapoda</taxon>
        <taxon>Insecta</taxon>
        <taxon>Pterygota</taxon>
        <taxon>Neoptera</taxon>
        <taxon>Endopterygota</taxon>
        <taxon>Hymenoptera</taxon>
        <taxon>Apocrita</taxon>
        <taxon>Ichneumonoidea</taxon>
        <taxon>Braconidae</taxon>
        <taxon>Microgastrinae</taxon>
        <taxon>Cotesia</taxon>
    </lineage>
</organism>
<keyword evidence="1" id="KW-0472">Membrane</keyword>